<evidence type="ECO:0000313" key="2">
    <source>
        <dbReference type="EMBL" id="KIO24417.1"/>
    </source>
</evidence>
<evidence type="ECO:0000256" key="1">
    <source>
        <dbReference type="SAM" id="MobiDB-lite"/>
    </source>
</evidence>
<dbReference type="HOGENOM" id="CLU_1836585_0_0_1"/>
<dbReference type="Proteomes" id="UP000054248">
    <property type="component" value="Unassembled WGS sequence"/>
</dbReference>
<proteinExistence type="predicted"/>
<dbReference type="STRING" id="1051891.A0A0C3LSS9"/>
<organism evidence="2 3">
    <name type="scientific">Tulasnella calospora MUT 4182</name>
    <dbReference type="NCBI Taxonomy" id="1051891"/>
    <lineage>
        <taxon>Eukaryota</taxon>
        <taxon>Fungi</taxon>
        <taxon>Dikarya</taxon>
        <taxon>Basidiomycota</taxon>
        <taxon>Agaricomycotina</taxon>
        <taxon>Agaricomycetes</taxon>
        <taxon>Cantharellales</taxon>
        <taxon>Tulasnellaceae</taxon>
        <taxon>Tulasnella</taxon>
    </lineage>
</organism>
<sequence length="140" mass="15633">MASSLKLLTTTGSSYGLMDANLYFTFTGRYHMCVSGTQQSLDYGDHGPNEYSATARSSSSPRLNTRNPNMPSSNVIHRTPPNLGACPSMTRPYPERTGRALHSTITSRILLIARLLCIELDRHQRLVRGQESRPTHRARQ</sequence>
<keyword evidence="3" id="KW-1185">Reference proteome</keyword>
<gene>
    <name evidence="2" type="ORF">M407DRAFT_101202</name>
</gene>
<feature type="region of interest" description="Disordered" evidence="1">
    <location>
        <begin position="44"/>
        <end position="84"/>
    </location>
</feature>
<dbReference type="AlphaFoldDB" id="A0A0C3LSS9"/>
<reference evidence="2 3" key="1">
    <citation type="submission" date="2014-04" db="EMBL/GenBank/DDBJ databases">
        <authorList>
            <consortium name="DOE Joint Genome Institute"/>
            <person name="Kuo A."/>
            <person name="Girlanda M."/>
            <person name="Perotto S."/>
            <person name="Kohler A."/>
            <person name="Nagy L.G."/>
            <person name="Floudas D."/>
            <person name="Copeland A."/>
            <person name="Barry K.W."/>
            <person name="Cichocki N."/>
            <person name="Veneault-Fourrey C."/>
            <person name="LaButti K."/>
            <person name="Lindquist E.A."/>
            <person name="Lipzen A."/>
            <person name="Lundell T."/>
            <person name="Morin E."/>
            <person name="Murat C."/>
            <person name="Sun H."/>
            <person name="Tunlid A."/>
            <person name="Henrissat B."/>
            <person name="Grigoriev I.V."/>
            <person name="Hibbett D.S."/>
            <person name="Martin F."/>
            <person name="Nordberg H.P."/>
            <person name="Cantor M.N."/>
            <person name="Hua S.X."/>
        </authorList>
    </citation>
    <scope>NUCLEOTIDE SEQUENCE [LARGE SCALE GENOMIC DNA]</scope>
    <source>
        <strain evidence="2 3">MUT 4182</strain>
    </source>
</reference>
<reference evidence="3" key="2">
    <citation type="submission" date="2015-01" db="EMBL/GenBank/DDBJ databases">
        <title>Evolutionary Origins and Diversification of the Mycorrhizal Mutualists.</title>
        <authorList>
            <consortium name="DOE Joint Genome Institute"/>
            <consortium name="Mycorrhizal Genomics Consortium"/>
            <person name="Kohler A."/>
            <person name="Kuo A."/>
            <person name="Nagy L.G."/>
            <person name="Floudas D."/>
            <person name="Copeland A."/>
            <person name="Barry K.W."/>
            <person name="Cichocki N."/>
            <person name="Veneault-Fourrey C."/>
            <person name="LaButti K."/>
            <person name="Lindquist E.A."/>
            <person name="Lipzen A."/>
            <person name="Lundell T."/>
            <person name="Morin E."/>
            <person name="Murat C."/>
            <person name="Riley R."/>
            <person name="Ohm R."/>
            <person name="Sun H."/>
            <person name="Tunlid A."/>
            <person name="Henrissat B."/>
            <person name="Grigoriev I.V."/>
            <person name="Hibbett D.S."/>
            <person name="Martin F."/>
        </authorList>
    </citation>
    <scope>NUCLEOTIDE SEQUENCE [LARGE SCALE GENOMIC DNA]</scope>
    <source>
        <strain evidence="3">MUT 4182</strain>
    </source>
</reference>
<dbReference type="EMBL" id="KN823061">
    <property type="protein sequence ID" value="KIO24417.1"/>
    <property type="molecule type" value="Genomic_DNA"/>
</dbReference>
<name>A0A0C3LSS9_9AGAM</name>
<evidence type="ECO:0000313" key="3">
    <source>
        <dbReference type="Proteomes" id="UP000054248"/>
    </source>
</evidence>
<protein>
    <submittedName>
        <fullName evidence="2">Uncharacterized protein</fullName>
    </submittedName>
</protein>
<accession>A0A0C3LSS9</accession>
<feature type="compositionally biased region" description="Polar residues" evidence="1">
    <location>
        <begin position="51"/>
        <end position="76"/>
    </location>
</feature>